<organism evidence="12 13">
    <name type="scientific">Caerostris extrusa</name>
    <name type="common">Bark spider</name>
    <name type="synonym">Caerostris bankana</name>
    <dbReference type="NCBI Taxonomy" id="172846"/>
    <lineage>
        <taxon>Eukaryota</taxon>
        <taxon>Metazoa</taxon>
        <taxon>Ecdysozoa</taxon>
        <taxon>Arthropoda</taxon>
        <taxon>Chelicerata</taxon>
        <taxon>Arachnida</taxon>
        <taxon>Araneae</taxon>
        <taxon>Araneomorphae</taxon>
        <taxon>Entelegynae</taxon>
        <taxon>Araneoidea</taxon>
        <taxon>Araneidae</taxon>
        <taxon>Caerostris</taxon>
    </lineage>
</organism>
<evidence type="ECO:0000256" key="9">
    <source>
        <dbReference type="ARBA" id="ARBA00072766"/>
    </source>
</evidence>
<evidence type="ECO:0000256" key="6">
    <source>
        <dbReference type="ARBA" id="ARBA00023015"/>
    </source>
</evidence>
<dbReference type="PROSITE" id="PS00518">
    <property type="entry name" value="ZF_RING_1"/>
    <property type="match status" value="1"/>
</dbReference>
<dbReference type="CDD" id="cd16735">
    <property type="entry name" value="RING-HC_PCGF3"/>
    <property type="match status" value="1"/>
</dbReference>
<evidence type="ECO:0000256" key="5">
    <source>
        <dbReference type="ARBA" id="ARBA00022833"/>
    </source>
</evidence>
<keyword evidence="6" id="KW-0805">Transcription regulation</keyword>
<evidence type="ECO:0000313" key="12">
    <source>
        <dbReference type="EMBL" id="GIX86159.1"/>
    </source>
</evidence>
<proteinExistence type="predicted"/>
<accession>A0AAV4NRE8</accession>
<dbReference type="Proteomes" id="UP001054945">
    <property type="component" value="Unassembled WGS sequence"/>
</dbReference>
<evidence type="ECO:0000313" key="13">
    <source>
        <dbReference type="Proteomes" id="UP001054945"/>
    </source>
</evidence>
<dbReference type="FunFam" id="3.30.40.10:FF:000033">
    <property type="entry name" value="Polycomb group RING finger protein 3"/>
    <property type="match status" value="1"/>
</dbReference>
<evidence type="ECO:0000256" key="10">
    <source>
        <dbReference type="PROSITE-ProRule" id="PRU00175"/>
    </source>
</evidence>
<keyword evidence="7" id="KW-0804">Transcription</keyword>
<evidence type="ECO:0000256" key="1">
    <source>
        <dbReference type="ARBA" id="ARBA00004123"/>
    </source>
</evidence>
<dbReference type="InterPro" id="IPR017907">
    <property type="entry name" value="Znf_RING_CS"/>
</dbReference>
<keyword evidence="2" id="KW-0678">Repressor</keyword>
<evidence type="ECO:0000259" key="11">
    <source>
        <dbReference type="PROSITE" id="PS50089"/>
    </source>
</evidence>
<dbReference type="Gene3D" id="3.10.20.90">
    <property type="entry name" value="Phosphatidylinositol 3-kinase Catalytic Subunit, Chain A, domain 1"/>
    <property type="match status" value="1"/>
</dbReference>
<reference evidence="12 13" key="1">
    <citation type="submission" date="2021-06" db="EMBL/GenBank/DDBJ databases">
        <title>Caerostris extrusa draft genome.</title>
        <authorList>
            <person name="Kono N."/>
            <person name="Arakawa K."/>
        </authorList>
    </citation>
    <scope>NUCLEOTIDE SEQUENCE [LARGE SCALE GENOMIC DNA]</scope>
</reference>
<keyword evidence="13" id="KW-1185">Reference proteome</keyword>
<dbReference type="AlphaFoldDB" id="A0AAV4NRE8"/>
<dbReference type="InterPro" id="IPR013083">
    <property type="entry name" value="Znf_RING/FYVE/PHD"/>
</dbReference>
<dbReference type="GO" id="GO:0031519">
    <property type="term" value="C:PcG protein complex"/>
    <property type="evidence" value="ECO:0007669"/>
    <property type="project" value="UniProtKB-ARBA"/>
</dbReference>
<sequence length="305" mass="35183">MSSLLGIGNSINLKPLAHGGSFVAHHTQAEGSIKKTYLNEANCGSGVRSTLTPGDTKVILGGYAKDMERRIRLKTLNPHITCKICRGYLIDATTVIECLHTFCKSCLVKHLEDNNTCPTCEIVIHQSHPLQYISYDRTMQDIVYKLVPNLQQNMLFNELYVYIIVDEIRRERDFYKRRGMPYPKIIPNNCIEKEAGSQSSSSKVEDCDYHRSDEQVNILLEAQSSALKQMRRKFIRCSAQVTVTHLKKFIAKKVFNNMDKYREVDILCNEEILGKDHTLKFVCVTRWRFKDPPLKLYYRPRLDLT</sequence>
<dbReference type="Pfam" id="PF16207">
    <property type="entry name" value="RAWUL"/>
    <property type="match status" value="1"/>
</dbReference>
<evidence type="ECO:0000256" key="4">
    <source>
        <dbReference type="ARBA" id="ARBA00022771"/>
    </source>
</evidence>
<comment type="subcellular location">
    <subcellularLocation>
        <location evidence="1">Nucleus</location>
    </subcellularLocation>
</comment>
<dbReference type="InterPro" id="IPR032443">
    <property type="entry name" value="RAWUL"/>
</dbReference>
<evidence type="ECO:0000256" key="2">
    <source>
        <dbReference type="ARBA" id="ARBA00022491"/>
    </source>
</evidence>
<keyword evidence="8" id="KW-0539">Nucleus</keyword>
<dbReference type="GO" id="GO:0008270">
    <property type="term" value="F:zinc ion binding"/>
    <property type="evidence" value="ECO:0007669"/>
    <property type="project" value="UniProtKB-KW"/>
</dbReference>
<name>A0AAV4NRE8_CAEEX</name>
<dbReference type="InterPro" id="IPR051507">
    <property type="entry name" value="PcG_RING_finger"/>
</dbReference>
<keyword evidence="5" id="KW-0862">Zinc</keyword>
<evidence type="ECO:0000256" key="7">
    <source>
        <dbReference type="ARBA" id="ARBA00023163"/>
    </source>
</evidence>
<dbReference type="Pfam" id="PF13923">
    <property type="entry name" value="zf-C3HC4_2"/>
    <property type="match status" value="1"/>
</dbReference>
<dbReference type="PROSITE" id="PS50089">
    <property type="entry name" value="ZF_RING_2"/>
    <property type="match status" value="1"/>
</dbReference>
<dbReference type="PANTHER" id="PTHR45893">
    <property type="entry name" value="POLYCOMB GROUP RING FINGER PROTEIN"/>
    <property type="match status" value="1"/>
</dbReference>
<dbReference type="SUPFAM" id="SSF57850">
    <property type="entry name" value="RING/U-box"/>
    <property type="match status" value="1"/>
</dbReference>
<dbReference type="CDD" id="cd17083">
    <property type="entry name" value="RAWUL_PCGF3"/>
    <property type="match status" value="1"/>
</dbReference>
<evidence type="ECO:0000256" key="8">
    <source>
        <dbReference type="ARBA" id="ARBA00023242"/>
    </source>
</evidence>
<keyword evidence="3" id="KW-0479">Metal-binding</keyword>
<dbReference type="InterPro" id="IPR001841">
    <property type="entry name" value="Znf_RING"/>
</dbReference>
<comment type="caution">
    <text evidence="12">The sequence shown here is derived from an EMBL/GenBank/DDBJ whole genome shotgun (WGS) entry which is preliminary data.</text>
</comment>
<protein>
    <recommendedName>
        <fullName evidence="9">Polycomb group RING finger protein 3</fullName>
    </recommendedName>
</protein>
<feature type="domain" description="RING-type" evidence="11">
    <location>
        <begin position="82"/>
        <end position="121"/>
    </location>
</feature>
<gene>
    <name evidence="12" type="primary">PCGF3</name>
    <name evidence="12" type="ORF">CEXT_75161</name>
</gene>
<dbReference type="Gene3D" id="3.30.40.10">
    <property type="entry name" value="Zinc/RING finger domain, C3HC4 (zinc finger)"/>
    <property type="match status" value="1"/>
</dbReference>
<dbReference type="EMBL" id="BPLR01003570">
    <property type="protein sequence ID" value="GIX86159.1"/>
    <property type="molecule type" value="Genomic_DNA"/>
</dbReference>
<dbReference type="FunFam" id="3.10.20.90:FF:000073">
    <property type="entry name" value="Polycomb group RING finger protein 3"/>
    <property type="match status" value="1"/>
</dbReference>
<dbReference type="SMART" id="SM00184">
    <property type="entry name" value="RING"/>
    <property type="match status" value="1"/>
</dbReference>
<evidence type="ECO:0000256" key="3">
    <source>
        <dbReference type="ARBA" id="ARBA00022723"/>
    </source>
</evidence>
<keyword evidence="4 10" id="KW-0863">Zinc-finger</keyword>